<protein>
    <submittedName>
        <fullName evidence="1">4625_t:CDS:1</fullName>
    </submittedName>
</protein>
<comment type="caution">
    <text evidence="1">The sequence shown here is derived from an EMBL/GenBank/DDBJ whole genome shotgun (WGS) entry which is preliminary data.</text>
</comment>
<accession>A0A9N9I584</accession>
<name>A0A9N9I584_FUNMO</name>
<gene>
    <name evidence="1" type="ORF">FMOSSE_LOCUS14957</name>
</gene>
<proteinExistence type="predicted"/>
<feature type="non-terminal residue" evidence="1">
    <location>
        <position position="1"/>
    </location>
</feature>
<dbReference type="Proteomes" id="UP000789375">
    <property type="component" value="Unassembled WGS sequence"/>
</dbReference>
<evidence type="ECO:0000313" key="1">
    <source>
        <dbReference type="EMBL" id="CAG8720542.1"/>
    </source>
</evidence>
<organism evidence="1 2">
    <name type="scientific">Funneliformis mosseae</name>
    <name type="common">Endomycorrhizal fungus</name>
    <name type="synonym">Glomus mosseae</name>
    <dbReference type="NCBI Taxonomy" id="27381"/>
    <lineage>
        <taxon>Eukaryota</taxon>
        <taxon>Fungi</taxon>
        <taxon>Fungi incertae sedis</taxon>
        <taxon>Mucoromycota</taxon>
        <taxon>Glomeromycotina</taxon>
        <taxon>Glomeromycetes</taxon>
        <taxon>Glomerales</taxon>
        <taxon>Glomeraceae</taxon>
        <taxon>Funneliformis</taxon>
    </lineage>
</organism>
<dbReference type="EMBL" id="CAJVPP010013331">
    <property type="protein sequence ID" value="CAG8720542.1"/>
    <property type="molecule type" value="Genomic_DNA"/>
</dbReference>
<reference evidence="1" key="1">
    <citation type="submission" date="2021-06" db="EMBL/GenBank/DDBJ databases">
        <authorList>
            <person name="Kallberg Y."/>
            <person name="Tangrot J."/>
            <person name="Rosling A."/>
        </authorList>
    </citation>
    <scope>NUCLEOTIDE SEQUENCE</scope>
    <source>
        <strain evidence="1">87-6 pot B 2015</strain>
    </source>
</reference>
<sequence length="40" mass="4371">RECLMSEKLNSKAIFVTSSRPVNMSGKNNGTYGKSDFVSS</sequence>
<evidence type="ECO:0000313" key="2">
    <source>
        <dbReference type="Proteomes" id="UP000789375"/>
    </source>
</evidence>
<keyword evidence="2" id="KW-1185">Reference proteome</keyword>
<dbReference type="AlphaFoldDB" id="A0A9N9I584"/>